<reference evidence="1" key="1">
    <citation type="submission" date="2022-12" db="EMBL/GenBank/DDBJ databases">
        <title>Chromosome-level genome assembly of the bean flower thrips Megalurothrips usitatus.</title>
        <authorList>
            <person name="Ma L."/>
            <person name="Liu Q."/>
            <person name="Li H."/>
            <person name="Cai W."/>
        </authorList>
    </citation>
    <scope>NUCLEOTIDE SEQUENCE</scope>
    <source>
        <strain evidence="1">Cailab_2022a</strain>
    </source>
</reference>
<dbReference type="EMBL" id="JAPTSV010000013">
    <property type="protein sequence ID" value="KAJ1521149.1"/>
    <property type="molecule type" value="Genomic_DNA"/>
</dbReference>
<comment type="caution">
    <text evidence="1">The sequence shown here is derived from an EMBL/GenBank/DDBJ whole genome shotgun (WGS) entry which is preliminary data.</text>
</comment>
<accession>A0AAV7X959</accession>
<keyword evidence="2" id="KW-1185">Reference proteome</keyword>
<organism evidence="1 2">
    <name type="scientific">Megalurothrips usitatus</name>
    <name type="common">bean blossom thrips</name>
    <dbReference type="NCBI Taxonomy" id="439358"/>
    <lineage>
        <taxon>Eukaryota</taxon>
        <taxon>Metazoa</taxon>
        <taxon>Ecdysozoa</taxon>
        <taxon>Arthropoda</taxon>
        <taxon>Hexapoda</taxon>
        <taxon>Insecta</taxon>
        <taxon>Pterygota</taxon>
        <taxon>Neoptera</taxon>
        <taxon>Paraneoptera</taxon>
        <taxon>Thysanoptera</taxon>
        <taxon>Terebrantia</taxon>
        <taxon>Thripoidea</taxon>
        <taxon>Thripidae</taxon>
        <taxon>Megalurothrips</taxon>
    </lineage>
</organism>
<evidence type="ECO:0000313" key="1">
    <source>
        <dbReference type="EMBL" id="KAJ1521149.1"/>
    </source>
</evidence>
<sequence>MEGVGSPPDSPAPDLDYGLDVVVAGSQRLLQSLADEQAGVNKGRARVAALRQRLAEQVEATEAAQRLRLAARVRLLQAGRAVAVARARGGLPAAAPGRRPRPAESGVLVRDREDGAGPQALQAARKHRDAARAAALQLMTRVRLLRDAADAADARQASLRASAACSGLVLRASADLDRLAEQHRSLARSAAAAVDVPAARDPRDQLEERWTTLTRNREACRLPSSAVSGRKRGLFIVGVTMFLKK</sequence>
<dbReference type="Proteomes" id="UP001075354">
    <property type="component" value="Chromosome 13"/>
</dbReference>
<evidence type="ECO:0000313" key="2">
    <source>
        <dbReference type="Proteomes" id="UP001075354"/>
    </source>
</evidence>
<dbReference type="AlphaFoldDB" id="A0AAV7X959"/>
<proteinExistence type="predicted"/>
<name>A0AAV7X959_9NEOP</name>
<gene>
    <name evidence="1" type="ORF">ONE63_002844</name>
</gene>
<protein>
    <submittedName>
        <fullName evidence="1">Uncharacterized protein</fullName>
    </submittedName>
</protein>